<dbReference type="InterPro" id="IPR000257">
    <property type="entry name" value="Uroporphyrinogen_deCOase"/>
</dbReference>
<dbReference type="AlphaFoldDB" id="A0A2M7SFJ2"/>
<dbReference type="Gene3D" id="3.20.20.210">
    <property type="match status" value="1"/>
</dbReference>
<dbReference type="GO" id="GO:0004853">
    <property type="term" value="F:uroporphyrinogen decarboxylase activity"/>
    <property type="evidence" value="ECO:0007669"/>
    <property type="project" value="InterPro"/>
</dbReference>
<comment type="caution">
    <text evidence="2">The sequence shown here is derived from an EMBL/GenBank/DDBJ whole genome shotgun (WGS) entry which is preliminary data.</text>
</comment>
<dbReference type="SUPFAM" id="SSF51726">
    <property type="entry name" value="UROD/MetE-like"/>
    <property type="match status" value="1"/>
</dbReference>
<evidence type="ECO:0000313" key="2">
    <source>
        <dbReference type="EMBL" id="PIZ18286.1"/>
    </source>
</evidence>
<feature type="domain" description="Uroporphyrinogen decarboxylase (URO-D)" evidence="1">
    <location>
        <begin position="81"/>
        <end position="332"/>
    </location>
</feature>
<accession>A0A2M7SFJ2</accession>
<dbReference type="InterPro" id="IPR038071">
    <property type="entry name" value="UROD/MetE-like_sf"/>
</dbReference>
<dbReference type="Pfam" id="PF01208">
    <property type="entry name" value="URO-D"/>
    <property type="match status" value="1"/>
</dbReference>
<evidence type="ECO:0000313" key="3">
    <source>
        <dbReference type="Proteomes" id="UP000229307"/>
    </source>
</evidence>
<name>A0A2M7SFJ2_9BACT</name>
<gene>
    <name evidence="2" type="ORF">COY52_00255</name>
</gene>
<sequence length="333" mass="37606">MTCKERVKKAIAHEQTDIVPYQIGFTIPVYKSMQEYYKDPGFEAGIGNHLAGVEAALKWTEAKPDFLQDAFGVIWDKSVDKDIGVVSNAVIASKKDLDSYRFPDTRGKDLYAHIPAAINSCKDFFILGNIGFSLFERAWTMRGMENLLMDMVTDEGFVDALLDRILEFNLSLVEEQVKFPLDGFMFGDDWGQQHGLITGPKLWRRFIKPRIAKMYARVHRAGLPVWIHSCGDVDELFPDLIEAGLDVFNPFQPEVMDVYEMKKKFGGKLSFYGGLSTQKILPYGTPDDVRRETKKLMKEIGRDGGYILAPAHSIPRGTPPENIAALIETVNKQ</sequence>
<dbReference type="Proteomes" id="UP000229307">
    <property type="component" value="Unassembled WGS sequence"/>
</dbReference>
<dbReference type="EMBL" id="PFMR01000008">
    <property type="protein sequence ID" value="PIZ18286.1"/>
    <property type="molecule type" value="Genomic_DNA"/>
</dbReference>
<protein>
    <recommendedName>
        <fullName evidence="1">Uroporphyrinogen decarboxylase (URO-D) domain-containing protein</fullName>
    </recommendedName>
</protein>
<evidence type="ECO:0000259" key="1">
    <source>
        <dbReference type="Pfam" id="PF01208"/>
    </source>
</evidence>
<dbReference type="PANTHER" id="PTHR47099:SF1">
    <property type="entry name" value="METHYLCOBAMIDE:COM METHYLTRANSFERASE MTBA"/>
    <property type="match status" value="1"/>
</dbReference>
<dbReference type="PANTHER" id="PTHR47099">
    <property type="entry name" value="METHYLCOBAMIDE:COM METHYLTRANSFERASE MTBA"/>
    <property type="match status" value="1"/>
</dbReference>
<organism evidence="2 3">
    <name type="scientific">Candidatus Desantisbacteria bacterium CG_4_10_14_0_8_um_filter_48_22</name>
    <dbReference type="NCBI Taxonomy" id="1974543"/>
    <lineage>
        <taxon>Bacteria</taxon>
        <taxon>Candidatus Desantisiibacteriota</taxon>
    </lineage>
</organism>
<dbReference type="GO" id="GO:0006779">
    <property type="term" value="P:porphyrin-containing compound biosynthetic process"/>
    <property type="evidence" value="ECO:0007669"/>
    <property type="project" value="InterPro"/>
</dbReference>
<proteinExistence type="predicted"/>
<dbReference type="InterPro" id="IPR052024">
    <property type="entry name" value="Methanogen_methyltrans"/>
</dbReference>
<reference evidence="3" key="1">
    <citation type="submission" date="2017-09" db="EMBL/GenBank/DDBJ databases">
        <title>Depth-based differentiation of microbial function through sediment-hosted aquifers and enrichment of novel symbionts in the deep terrestrial subsurface.</title>
        <authorList>
            <person name="Probst A.J."/>
            <person name="Ladd B."/>
            <person name="Jarett J.K."/>
            <person name="Geller-Mcgrath D.E."/>
            <person name="Sieber C.M.K."/>
            <person name="Emerson J.B."/>
            <person name="Anantharaman K."/>
            <person name="Thomas B.C."/>
            <person name="Malmstrom R."/>
            <person name="Stieglmeier M."/>
            <person name="Klingl A."/>
            <person name="Woyke T."/>
            <person name="Ryan C.M."/>
            <person name="Banfield J.F."/>
        </authorList>
    </citation>
    <scope>NUCLEOTIDE SEQUENCE [LARGE SCALE GENOMIC DNA]</scope>
</reference>